<gene>
    <name evidence="1" type="ORF">ACFS5M_07095</name>
</gene>
<dbReference type="Proteomes" id="UP001597533">
    <property type="component" value="Unassembled WGS sequence"/>
</dbReference>
<dbReference type="InterPro" id="IPR029033">
    <property type="entry name" value="His_PPase_superfam"/>
</dbReference>
<evidence type="ECO:0000313" key="1">
    <source>
        <dbReference type="EMBL" id="MFD2823431.1"/>
    </source>
</evidence>
<evidence type="ECO:0000313" key="2">
    <source>
        <dbReference type="Proteomes" id="UP001597533"/>
    </source>
</evidence>
<organism evidence="1 2">
    <name type="scientific">Lacinutrix iliipiscaria</name>
    <dbReference type="NCBI Taxonomy" id="1230532"/>
    <lineage>
        <taxon>Bacteria</taxon>
        <taxon>Pseudomonadati</taxon>
        <taxon>Bacteroidota</taxon>
        <taxon>Flavobacteriia</taxon>
        <taxon>Flavobacteriales</taxon>
        <taxon>Flavobacteriaceae</taxon>
        <taxon>Lacinutrix</taxon>
    </lineage>
</organism>
<dbReference type="InterPro" id="IPR013078">
    <property type="entry name" value="His_Pase_superF_clade-1"/>
</dbReference>
<dbReference type="EMBL" id="JBHUOV010000002">
    <property type="protein sequence ID" value="MFD2823431.1"/>
    <property type="molecule type" value="Genomic_DNA"/>
</dbReference>
<dbReference type="PANTHER" id="PTHR47623">
    <property type="entry name" value="OS09G0287300 PROTEIN"/>
    <property type="match status" value="1"/>
</dbReference>
<keyword evidence="2" id="KW-1185">Reference proteome</keyword>
<dbReference type="CDD" id="cd07067">
    <property type="entry name" value="HP_PGM_like"/>
    <property type="match status" value="1"/>
</dbReference>
<dbReference type="SUPFAM" id="SSF53254">
    <property type="entry name" value="Phosphoglycerate mutase-like"/>
    <property type="match status" value="1"/>
</dbReference>
<dbReference type="PANTHER" id="PTHR47623:SF1">
    <property type="entry name" value="OS09G0287300 PROTEIN"/>
    <property type="match status" value="1"/>
</dbReference>
<protein>
    <submittedName>
        <fullName evidence="1">SixA phosphatase family protein</fullName>
    </submittedName>
</protein>
<comment type="caution">
    <text evidence="1">The sequence shown here is derived from an EMBL/GenBank/DDBJ whole genome shotgun (WGS) entry which is preliminary data.</text>
</comment>
<dbReference type="RefSeq" id="WP_183487345.1">
    <property type="nucleotide sequence ID" value="NZ_JBHUOV010000002.1"/>
</dbReference>
<proteinExistence type="predicted"/>
<dbReference type="Pfam" id="PF00300">
    <property type="entry name" value="His_Phos_1"/>
    <property type="match status" value="1"/>
</dbReference>
<reference evidence="2" key="1">
    <citation type="journal article" date="2019" name="Int. J. Syst. Evol. Microbiol.">
        <title>The Global Catalogue of Microorganisms (GCM) 10K type strain sequencing project: providing services to taxonomists for standard genome sequencing and annotation.</title>
        <authorList>
            <consortium name="The Broad Institute Genomics Platform"/>
            <consortium name="The Broad Institute Genome Sequencing Center for Infectious Disease"/>
            <person name="Wu L."/>
            <person name="Ma J."/>
        </authorList>
    </citation>
    <scope>NUCLEOTIDE SEQUENCE [LARGE SCALE GENOMIC DNA]</scope>
    <source>
        <strain evidence="2">KCTC 32141</strain>
    </source>
</reference>
<dbReference type="Gene3D" id="3.40.50.1240">
    <property type="entry name" value="Phosphoglycerate mutase-like"/>
    <property type="match status" value="1"/>
</dbReference>
<accession>A0ABW5WP86</accession>
<sequence>MKNLILIRHAKSSWEHNVIDFLRPLKARGLKDSHLVSKHLILQNIKPDLILSSDAKRAKMTAEIFIDSMSFYDIDFQLHNDLYDFSGSNLLKTIHNCDNKVKSLMIFGHNHAITSFVNTFGSKYIENVPTCGVVFIRFKSEDWKNLIHGETVFTIFPKGLRS</sequence>
<dbReference type="SMART" id="SM00855">
    <property type="entry name" value="PGAM"/>
    <property type="match status" value="1"/>
</dbReference>
<name>A0ABW5WP86_9FLAO</name>